<evidence type="ECO:0000259" key="3">
    <source>
        <dbReference type="Pfam" id="PF13005"/>
    </source>
</evidence>
<evidence type="ECO:0000256" key="1">
    <source>
        <dbReference type="SAM" id="MobiDB-lite"/>
    </source>
</evidence>
<dbReference type="PANTHER" id="PTHR33678">
    <property type="entry name" value="BLL1576 PROTEIN"/>
    <property type="match status" value="1"/>
</dbReference>
<dbReference type="AlphaFoldDB" id="E9S9J8"/>
<dbReference type="OrthoDB" id="9760067at2"/>
<feature type="domain" description="Transposase IS66 central" evidence="2">
    <location>
        <begin position="114"/>
        <end position="396"/>
    </location>
</feature>
<dbReference type="Pfam" id="PF03050">
    <property type="entry name" value="DDE_Tnp_IS66"/>
    <property type="match status" value="1"/>
</dbReference>
<accession>E9S9J8</accession>
<feature type="region of interest" description="Disordered" evidence="1">
    <location>
        <begin position="1"/>
        <end position="26"/>
    </location>
</feature>
<dbReference type="NCBIfam" id="NF033517">
    <property type="entry name" value="transpos_IS66"/>
    <property type="match status" value="1"/>
</dbReference>
<proteinExistence type="predicted"/>
<organism evidence="4 5">
    <name type="scientific">Ruminococcus albus 8</name>
    <dbReference type="NCBI Taxonomy" id="246199"/>
    <lineage>
        <taxon>Bacteria</taxon>
        <taxon>Bacillati</taxon>
        <taxon>Bacillota</taxon>
        <taxon>Clostridia</taxon>
        <taxon>Eubacteriales</taxon>
        <taxon>Oscillospiraceae</taxon>
        <taxon>Ruminococcus</taxon>
    </lineage>
</organism>
<dbReference type="eggNOG" id="COG4974">
    <property type="taxonomic scope" value="Bacteria"/>
</dbReference>
<dbReference type="STRING" id="246199.CUS_4350"/>
<feature type="domain" description="Transposase IS66 zinc-finger binding" evidence="3">
    <location>
        <begin position="46"/>
        <end position="89"/>
    </location>
</feature>
<dbReference type="InterPro" id="IPR024474">
    <property type="entry name" value="Znf_dom_IS66"/>
</dbReference>
<name>E9S9J8_RUMAL</name>
<dbReference type="InterPro" id="IPR052344">
    <property type="entry name" value="Transposase-related"/>
</dbReference>
<evidence type="ECO:0000259" key="2">
    <source>
        <dbReference type="Pfam" id="PF03050"/>
    </source>
</evidence>
<protein>
    <submittedName>
        <fullName evidence="4">IS66 family element, transposase</fullName>
    </submittedName>
</protein>
<reference evidence="4 5" key="1">
    <citation type="submission" date="2011-02" db="EMBL/GenBank/DDBJ databases">
        <authorList>
            <person name="Nelson K.E."/>
            <person name="Sutton G."/>
            <person name="Torralba M."/>
            <person name="Durkin S."/>
            <person name="Harkins D."/>
            <person name="Montgomery R."/>
            <person name="Ziemer C."/>
            <person name="Klaassens E."/>
            <person name="Ocuiv P."/>
            <person name="Morrison M."/>
        </authorList>
    </citation>
    <scope>NUCLEOTIDE SEQUENCE [LARGE SCALE GENOMIC DNA]</scope>
    <source>
        <strain evidence="4 5">8</strain>
    </source>
</reference>
<dbReference type="Proteomes" id="UP000004259">
    <property type="component" value="Unassembled WGS sequence"/>
</dbReference>
<comment type="caution">
    <text evidence="4">The sequence shown here is derived from an EMBL/GenBank/DDBJ whole genome shotgun (WGS) entry which is preliminary data.</text>
</comment>
<gene>
    <name evidence="4" type="ORF">CUS_4350</name>
</gene>
<dbReference type="InterPro" id="IPR004291">
    <property type="entry name" value="Transposase_IS66_central"/>
</dbReference>
<dbReference type="RefSeq" id="WP_002847648.1">
    <property type="nucleotide sequence ID" value="NZ_ADKM02000042.1"/>
</dbReference>
<feature type="non-terminal residue" evidence="4">
    <location>
        <position position="1"/>
    </location>
</feature>
<keyword evidence="5" id="KW-1185">Reference proteome</keyword>
<sequence length="438" mass="50157">GNIEEKSIPKETVTISEHKRKKKRTHDDWMSSLKIKEEHHEIEAPVCEICGAEMKDIGTEKAYDELVYTPAKFHIRRHIVHKYKCPECGEKPEERDENCHIVRATYPHAMILGSYCSPELLAHIIYEKYAKSVPLHRQEKDFNSKKIPLLKATMSNWVGHAAEKWCLPIVEKMHKMLIAGNIIHADETTVQVLHEEGRKPTTTSRMWVYCNGKMNDRSIIIFDYRPTRKGEHAKNFLAGFTGYLICDGYDAYNAVEGAKRCGCWTHNRRHFVECLPKDKSAYSTSVAAKAVAFCNRIYHEESLLADSSAEYRYEQRLAKVKPLLDEFFAWLETVQVSGKGKLTDAVRYALNERKYLYTFLENGDIPIDNNRAENAIRPFAVGRKNWLFSNTANGAKASAALYSIISTAQANGLDAEKYLTELFSQTAGTILLPWREEK</sequence>
<dbReference type="EMBL" id="ADKM02000042">
    <property type="protein sequence ID" value="EGC04046.1"/>
    <property type="molecule type" value="Genomic_DNA"/>
</dbReference>
<evidence type="ECO:0000313" key="5">
    <source>
        <dbReference type="Proteomes" id="UP000004259"/>
    </source>
</evidence>
<dbReference type="PANTHER" id="PTHR33678:SF1">
    <property type="entry name" value="BLL1576 PROTEIN"/>
    <property type="match status" value="1"/>
</dbReference>
<dbReference type="Pfam" id="PF13005">
    <property type="entry name" value="zf-IS66"/>
    <property type="match status" value="1"/>
</dbReference>
<evidence type="ECO:0000313" key="4">
    <source>
        <dbReference type="EMBL" id="EGC04046.1"/>
    </source>
</evidence>